<dbReference type="InterPro" id="IPR050109">
    <property type="entry name" value="HTH-type_TetR-like_transc_reg"/>
</dbReference>
<keyword evidence="1" id="KW-0805">Transcription regulation</keyword>
<dbReference type="PRINTS" id="PR00455">
    <property type="entry name" value="HTHTETR"/>
</dbReference>
<reference evidence="6 7" key="1">
    <citation type="submission" date="2016-05" db="EMBL/GenBank/DDBJ databases">
        <title>Genomic Taxonomy of the Vibrionaceae.</title>
        <authorList>
            <person name="Gomez-Gil B."/>
            <person name="Enciso-Ibarra J."/>
        </authorList>
    </citation>
    <scope>NUCLEOTIDE SEQUENCE [LARGE SCALE GENOMIC DNA]</scope>
    <source>
        <strain evidence="6 7">CAIM 1920</strain>
    </source>
</reference>
<accession>A0A1C3ERY1</accession>
<dbReference type="Pfam" id="PF00440">
    <property type="entry name" value="TetR_N"/>
    <property type="match status" value="1"/>
</dbReference>
<dbReference type="InterPro" id="IPR009057">
    <property type="entry name" value="Homeodomain-like_sf"/>
</dbReference>
<dbReference type="Proteomes" id="UP000094936">
    <property type="component" value="Unassembled WGS sequence"/>
</dbReference>
<organism evidence="6 7">
    <name type="scientific">Veronia pacifica</name>
    <dbReference type="NCBI Taxonomy" id="1080227"/>
    <lineage>
        <taxon>Bacteria</taxon>
        <taxon>Pseudomonadati</taxon>
        <taxon>Pseudomonadota</taxon>
        <taxon>Gammaproteobacteria</taxon>
        <taxon>Vibrionales</taxon>
        <taxon>Vibrionaceae</taxon>
        <taxon>Veronia</taxon>
    </lineage>
</organism>
<keyword evidence="3" id="KW-0804">Transcription</keyword>
<dbReference type="Gene3D" id="1.10.357.10">
    <property type="entry name" value="Tetracycline Repressor, domain 2"/>
    <property type="match status" value="1"/>
</dbReference>
<evidence type="ECO:0000256" key="1">
    <source>
        <dbReference type="ARBA" id="ARBA00023015"/>
    </source>
</evidence>
<dbReference type="GO" id="GO:0000976">
    <property type="term" value="F:transcription cis-regulatory region binding"/>
    <property type="evidence" value="ECO:0007669"/>
    <property type="project" value="TreeGrafter"/>
</dbReference>
<dbReference type="GO" id="GO:0003700">
    <property type="term" value="F:DNA-binding transcription factor activity"/>
    <property type="evidence" value="ECO:0007669"/>
    <property type="project" value="TreeGrafter"/>
</dbReference>
<dbReference type="PANTHER" id="PTHR30055:SF234">
    <property type="entry name" value="HTH-TYPE TRANSCRIPTIONAL REGULATOR BETI"/>
    <property type="match status" value="1"/>
</dbReference>
<feature type="DNA-binding region" description="H-T-H motif" evidence="4">
    <location>
        <begin position="48"/>
        <end position="67"/>
    </location>
</feature>
<dbReference type="PANTHER" id="PTHR30055">
    <property type="entry name" value="HTH-TYPE TRANSCRIPTIONAL REGULATOR RUTR"/>
    <property type="match status" value="1"/>
</dbReference>
<evidence type="ECO:0000313" key="6">
    <source>
        <dbReference type="EMBL" id="ODA35986.1"/>
    </source>
</evidence>
<evidence type="ECO:0000259" key="5">
    <source>
        <dbReference type="PROSITE" id="PS50977"/>
    </source>
</evidence>
<keyword evidence="2 4" id="KW-0238">DNA-binding</keyword>
<dbReference type="EMBL" id="LYBM01000002">
    <property type="protein sequence ID" value="ODA35986.1"/>
    <property type="molecule type" value="Genomic_DNA"/>
</dbReference>
<dbReference type="AlphaFoldDB" id="A0A1C3ERY1"/>
<feature type="domain" description="HTH tetR-type" evidence="5">
    <location>
        <begin position="25"/>
        <end position="85"/>
    </location>
</feature>
<dbReference type="STRING" id="1080227.A8L45_02590"/>
<evidence type="ECO:0000256" key="2">
    <source>
        <dbReference type="ARBA" id="ARBA00023125"/>
    </source>
</evidence>
<dbReference type="Gene3D" id="1.10.10.60">
    <property type="entry name" value="Homeodomain-like"/>
    <property type="match status" value="1"/>
</dbReference>
<dbReference type="PROSITE" id="PS50977">
    <property type="entry name" value="HTH_TETR_2"/>
    <property type="match status" value="1"/>
</dbReference>
<evidence type="ECO:0000256" key="4">
    <source>
        <dbReference type="PROSITE-ProRule" id="PRU00335"/>
    </source>
</evidence>
<evidence type="ECO:0000313" key="7">
    <source>
        <dbReference type="Proteomes" id="UP000094936"/>
    </source>
</evidence>
<sequence>MSATVLNNLLCESQYGLTRKQQALIEREKELLGIAHNVVKKEGFTGLTMDKVASASAYSKGTVYNHFSSKEDLITALAIMALSQEMSLFKRAVMFDGNYREKLMAVHAAYALFFRLEPALANCILSCRTPTVTEKSSPERLEGLRKLEDELLSLCDELVKSCLKTGELSDVSGIHPSSIVFANWAIGFGANSLYNSAPDSECIKRLRSDHPILDSLNLLLDGVGWKPLSTDFDYAASWQRVMDEIFPEEFSLISQSY</sequence>
<protein>
    <submittedName>
        <fullName evidence="6">TetR family transcriptional regulator</fullName>
    </submittedName>
</protein>
<dbReference type="SUPFAM" id="SSF46689">
    <property type="entry name" value="Homeodomain-like"/>
    <property type="match status" value="1"/>
</dbReference>
<proteinExistence type="predicted"/>
<gene>
    <name evidence="6" type="ORF">A8L45_02590</name>
</gene>
<keyword evidence="7" id="KW-1185">Reference proteome</keyword>
<name>A0A1C3ERY1_9GAMM</name>
<comment type="caution">
    <text evidence="6">The sequence shown here is derived from an EMBL/GenBank/DDBJ whole genome shotgun (WGS) entry which is preliminary data.</text>
</comment>
<dbReference type="InterPro" id="IPR001647">
    <property type="entry name" value="HTH_TetR"/>
</dbReference>
<evidence type="ECO:0000256" key="3">
    <source>
        <dbReference type="ARBA" id="ARBA00023163"/>
    </source>
</evidence>